<name>A0AAV4FBR5_9GAST</name>
<comment type="caution">
    <text evidence="1">The sequence shown here is derived from an EMBL/GenBank/DDBJ whole genome shotgun (WGS) entry which is preliminary data.</text>
</comment>
<dbReference type="AlphaFoldDB" id="A0AAV4FBR5"/>
<proteinExistence type="predicted"/>
<dbReference type="EMBL" id="BMAT01007760">
    <property type="protein sequence ID" value="GFR70837.1"/>
    <property type="molecule type" value="Genomic_DNA"/>
</dbReference>
<organism evidence="1 2">
    <name type="scientific">Elysia marginata</name>
    <dbReference type="NCBI Taxonomy" id="1093978"/>
    <lineage>
        <taxon>Eukaryota</taxon>
        <taxon>Metazoa</taxon>
        <taxon>Spiralia</taxon>
        <taxon>Lophotrochozoa</taxon>
        <taxon>Mollusca</taxon>
        <taxon>Gastropoda</taxon>
        <taxon>Heterobranchia</taxon>
        <taxon>Euthyneura</taxon>
        <taxon>Panpulmonata</taxon>
        <taxon>Sacoglossa</taxon>
        <taxon>Placobranchoidea</taxon>
        <taxon>Plakobranchidae</taxon>
        <taxon>Elysia</taxon>
    </lineage>
</organism>
<sequence length="95" mass="10683">MMLNIGKHNKSIWLPLSRLLGQVEAPSVAYNAARRHIKQKPGQAGIELKNCWRKKWKPFRTKGCLCGGRGEEVKAKKMDGECALHCLCIGRSHLT</sequence>
<reference evidence="1 2" key="1">
    <citation type="journal article" date="2021" name="Elife">
        <title>Chloroplast acquisition without the gene transfer in kleptoplastic sea slugs, Plakobranchus ocellatus.</title>
        <authorList>
            <person name="Maeda T."/>
            <person name="Takahashi S."/>
            <person name="Yoshida T."/>
            <person name="Shimamura S."/>
            <person name="Takaki Y."/>
            <person name="Nagai Y."/>
            <person name="Toyoda A."/>
            <person name="Suzuki Y."/>
            <person name="Arimoto A."/>
            <person name="Ishii H."/>
            <person name="Satoh N."/>
            <person name="Nishiyama T."/>
            <person name="Hasebe M."/>
            <person name="Maruyama T."/>
            <person name="Minagawa J."/>
            <person name="Obokata J."/>
            <person name="Shigenobu S."/>
        </authorList>
    </citation>
    <scope>NUCLEOTIDE SEQUENCE [LARGE SCALE GENOMIC DNA]</scope>
</reference>
<keyword evidence="2" id="KW-1185">Reference proteome</keyword>
<protein>
    <submittedName>
        <fullName evidence="1">Uncharacterized protein</fullName>
    </submittedName>
</protein>
<gene>
    <name evidence="1" type="ORF">ElyMa_003796700</name>
</gene>
<accession>A0AAV4FBR5</accession>
<evidence type="ECO:0000313" key="1">
    <source>
        <dbReference type="EMBL" id="GFR70837.1"/>
    </source>
</evidence>
<dbReference type="Proteomes" id="UP000762676">
    <property type="component" value="Unassembled WGS sequence"/>
</dbReference>
<evidence type="ECO:0000313" key="2">
    <source>
        <dbReference type="Proteomes" id="UP000762676"/>
    </source>
</evidence>